<accession>A0ABR2G531</accession>
<gene>
    <name evidence="1" type="ORF">V6N12_064106</name>
</gene>
<dbReference type="EMBL" id="JBBPBM010000002">
    <property type="protein sequence ID" value="KAK8595588.1"/>
    <property type="molecule type" value="Genomic_DNA"/>
</dbReference>
<evidence type="ECO:0000313" key="1">
    <source>
        <dbReference type="EMBL" id="KAK8595588.1"/>
    </source>
</evidence>
<name>A0ABR2G531_9ROSI</name>
<evidence type="ECO:0000313" key="2">
    <source>
        <dbReference type="Proteomes" id="UP001472677"/>
    </source>
</evidence>
<dbReference type="Proteomes" id="UP001472677">
    <property type="component" value="Unassembled WGS sequence"/>
</dbReference>
<organism evidence="1 2">
    <name type="scientific">Hibiscus sabdariffa</name>
    <name type="common">roselle</name>
    <dbReference type="NCBI Taxonomy" id="183260"/>
    <lineage>
        <taxon>Eukaryota</taxon>
        <taxon>Viridiplantae</taxon>
        <taxon>Streptophyta</taxon>
        <taxon>Embryophyta</taxon>
        <taxon>Tracheophyta</taxon>
        <taxon>Spermatophyta</taxon>
        <taxon>Magnoliopsida</taxon>
        <taxon>eudicotyledons</taxon>
        <taxon>Gunneridae</taxon>
        <taxon>Pentapetalae</taxon>
        <taxon>rosids</taxon>
        <taxon>malvids</taxon>
        <taxon>Malvales</taxon>
        <taxon>Malvaceae</taxon>
        <taxon>Malvoideae</taxon>
        <taxon>Hibiscus</taxon>
    </lineage>
</organism>
<comment type="caution">
    <text evidence="1">The sequence shown here is derived from an EMBL/GenBank/DDBJ whole genome shotgun (WGS) entry which is preliminary data.</text>
</comment>
<keyword evidence="2" id="KW-1185">Reference proteome</keyword>
<reference evidence="1 2" key="1">
    <citation type="journal article" date="2024" name="G3 (Bethesda)">
        <title>Genome assembly of Hibiscus sabdariffa L. provides insights into metabolisms of medicinal natural products.</title>
        <authorList>
            <person name="Kim T."/>
        </authorList>
    </citation>
    <scope>NUCLEOTIDE SEQUENCE [LARGE SCALE GENOMIC DNA]</scope>
    <source>
        <strain evidence="1">TK-2024</strain>
        <tissue evidence="1">Old leaves</tissue>
    </source>
</reference>
<proteinExistence type="predicted"/>
<sequence>MQSHMLHRKIEKLRLKITSYISRFYVFTLPFCFRSCWHKALLLDHAPDVFLRGSPGTASTGIVLLSKKKKKTCIFKKRPDETWSITLHQIASGTRYVLSADLPAFPKLQWRHR</sequence>
<protein>
    <submittedName>
        <fullName evidence="1">Uncharacterized protein</fullName>
    </submittedName>
</protein>